<accession>A0ABY8LEA8</accession>
<protein>
    <submittedName>
        <fullName evidence="10">L,D-transpeptidase family protein</fullName>
    </submittedName>
</protein>
<keyword evidence="6 7" id="KW-0961">Cell wall biogenesis/degradation</keyword>
<dbReference type="InterPro" id="IPR052905">
    <property type="entry name" value="LD-transpeptidase_YkuD-like"/>
</dbReference>
<comment type="pathway">
    <text evidence="1 7">Cell wall biogenesis; peptidoglycan biosynthesis.</text>
</comment>
<dbReference type="InterPro" id="IPR002477">
    <property type="entry name" value="Peptidoglycan-bd-like"/>
</dbReference>
<dbReference type="PANTHER" id="PTHR41533">
    <property type="entry name" value="L,D-TRANSPEPTIDASE HI_1667-RELATED"/>
    <property type="match status" value="1"/>
</dbReference>
<dbReference type="Gene3D" id="1.10.101.10">
    <property type="entry name" value="PGBD-like superfamily/PGBD"/>
    <property type="match status" value="1"/>
</dbReference>
<proteinExistence type="inferred from homology"/>
<evidence type="ECO:0000259" key="9">
    <source>
        <dbReference type="PROSITE" id="PS52029"/>
    </source>
</evidence>
<feature type="domain" description="L,D-TPase catalytic" evidence="9">
    <location>
        <begin position="286"/>
        <end position="463"/>
    </location>
</feature>
<dbReference type="Pfam" id="PF03734">
    <property type="entry name" value="YkuD"/>
    <property type="match status" value="1"/>
</dbReference>
<gene>
    <name evidence="10" type="ORF">P8627_15985</name>
</gene>
<organism evidence="10 11">
    <name type="scientific">Jannaschia ovalis</name>
    <dbReference type="NCBI Taxonomy" id="3038773"/>
    <lineage>
        <taxon>Bacteria</taxon>
        <taxon>Pseudomonadati</taxon>
        <taxon>Pseudomonadota</taxon>
        <taxon>Alphaproteobacteria</taxon>
        <taxon>Rhodobacterales</taxon>
        <taxon>Roseobacteraceae</taxon>
        <taxon>Jannaschia</taxon>
    </lineage>
</organism>
<dbReference type="Gene3D" id="2.40.440.10">
    <property type="entry name" value="L,D-transpeptidase catalytic domain-like"/>
    <property type="match status" value="1"/>
</dbReference>
<feature type="active site" description="Proton donor/acceptor" evidence="7">
    <location>
        <position position="415"/>
    </location>
</feature>
<dbReference type="SUPFAM" id="SSF47090">
    <property type="entry name" value="PGBD-like"/>
    <property type="match status" value="1"/>
</dbReference>
<name>A0ABY8LEA8_9RHOB</name>
<reference evidence="10 11" key="1">
    <citation type="submission" date="2023-04" db="EMBL/GenBank/DDBJ databases">
        <title>Jannaschia ovalis sp. nov., a marine bacterium isolated from sea tidal flat.</title>
        <authorList>
            <person name="Kwon D.Y."/>
            <person name="Kim J.-J."/>
        </authorList>
    </citation>
    <scope>NUCLEOTIDE SEQUENCE [LARGE SCALE GENOMIC DNA]</scope>
    <source>
        <strain evidence="10 11">GRR-S6-38</strain>
    </source>
</reference>
<evidence type="ECO:0000256" key="6">
    <source>
        <dbReference type="ARBA" id="ARBA00023316"/>
    </source>
</evidence>
<evidence type="ECO:0000313" key="10">
    <source>
        <dbReference type="EMBL" id="WGH78494.1"/>
    </source>
</evidence>
<evidence type="ECO:0000313" key="11">
    <source>
        <dbReference type="Proteomes" id="UP001243420"/>
    </source>
</evidence>
<dbReference type="RefSeq" id="WP_279965245.1">
    <property type="nucleotide sequence ID" value="NZ_CP122537.1"/>
</dbReference>
<keyword evidence="3" id="KW-0808">Transferase</keyword>
<feature type="chain" id="PRO_5047470480" evidence="8">
    <location>
        <begin position="22"/>
        <end position="523"/>
    </location>
</feature>
<dbReference type="SUPFAM" id="SSF141523">
    <property type="entry name" value="L,D-transpeptidase catalytic domain-like"/>
    <property type="match status" value="1"/>
</dbReference>
<evidence type="ECO:0000256" key="8">
    <source>
        <dbReference type="SAM" id="SignalP"/>
    </source>
</evidence>
<dbReference type="PANTHER" id="PTHR41533:SF2">
    <property type="entry name" value="BLR7131 PROTEIN"/>
    <property type="match status" value="1"/>
</dbReference>
<comment type="similarity">
    <text evidence="2">Belongs to the YkuD family.</text>
</comment>
<keyword evidence="8" id="KW-0732">Signal</keyword>
<dbReference type="EMBL" id="CP122537">
    <property type="protein sequence ID" value="WGH78494.1"/>
    <property type="molecule type" value="Genomic_DNA"/>
</dbReference>
<evidence type="ECO:0000256" key="7">
    <source>
        <dbReference type="PROSITE-ProRule" id="PRU01373"/>
    </source>
</evidence>
<dbReference type="InterPro" id="IPR005490">
    <property type="entry name" value="LD_TPept_cat_dom"/>
</dbReference>
<feature type="signal peptide" evidence="8">
    <location>
        <begin position="1"/>
        <end position="21"/>
    </location>
</feature>
<dbReference type="Proteomes" id="UP001243420">
    <property type="component" value="Chromosome"/>
</dbReference>
<dbReference type="CDD" id="cd16913">
    <property type="entry name" value="YkuD_like"/>
    <property type="match status" value="1"/>
</dbReference>
<dbReference type="PROSITE" id="PS52029">
    <property type="entry name" value="LD_TPASE"/>
    <property type="match status" value="1"/>
</dbReference>
<dbReference type="Pfam" id="PF01471">
    <property type="entry name" value="PG_binding_1"/>
    <property type="match status" value="1"/>
</dbReference>
<evidence type="ECO:0000256" key="4">
    <source>
        <dbReference type="ARBA" id="ARBA00022960"/>
    </source>
</evidence>
<evidence type="ECO:0000256" key="1">
    <source>
        <dbReference type="ARBA" id="ARBA00004752"/>
    </source>
</evidence>
<keyword evidence="11" id="KW-1185">Reference proteome</keyword>
<feature type="active site" description="Nucleophile" evidence="7">
    <location>
        <position position="434"/>
    </location>
</feature>
<keyword evidence="4 7" id="KW-0133">Cell shape</keyword>
<dbReference type="InterPro" id="IPR036365">
    <property type="entry name" value="PGBD-like_sf"/>
</dbReference>
<dbReference type="InterPro" id="IPR045380">
    <property type="entry name" value="LD_TPept_scaffold_dom"/>
</dbReference>
<dbReference type="InterPro" id="IPR038063">
    <property type="entry name" value="Transpep_catalytic_dom"/>
</dbReference>
<keyword evidence="5 7" id="KW-0573">Peptidoglycan synthesis</keyword>
<evidence type="ECO:0000256" key="5">
    <source>
        <dbReference type="ARBA" id="ARBA00022984"/>
    </source>
</evidence>
<dbReference type="InterPro" id="IPR036366">
    <property type="entry name" value="PGBDSf"/>
</dbReference>
<sequence>MILRPTAAVLALLLATAPAFAKPLVTPFKQAVAQAAAEDESIAAFYRARDFAPIWMGEGAEHRRAAFLWALDAAHDHGLPEGRYDAATIRAEFAAAATGSERGLLEVEMTRRFLRYAQDVSSGVLDPRQVDRGIVVDLPRRDWLEQITAFTEGDPYAFVQGLWPTSPAYTRLLREKLRLEEARAAGGWGDAVPGGGLEPGDQGEAVIALRNRLIRMGYLRRSAVAVYDAEMEAAVRAFQIDHGLSPDGQAGAATLAAVNVPLADRMGQILVGLERQRWMNKELEPRHILVNLAEQHAYVVDDGKVTFDTVVVVGADTPDRRTPEFSDTMTHMVINPTWNVPRSITVNEYLPVLRRGGARHLQVYGRNGPVNRALIDFSRYNASNFPFSLKQPPGPKNALGRVKFMFPNRYNIYLHDTPSRSLFARDLRTFSHGCVRVARPLELAYHLLAPQTADPVGDFSAVLNAGRERRVNLEQPIGVHLVYWSAWVTPTGRVNYRGDPYGRDARVLDALRAAGVELDAERS</sequence>
<dbReference type="Pfam" id="PF20142">
    <property type="entry name" value="Scaffold"/>
    <property type="match status" value="1"/>
</dbReference>
<evidence type="ECO:0000256" key="3">
    <source>
        <dbReference type="ARBA" id="ARBA00022679"/>
    </source>
</evidence>
<evidence type="ECO:0000256" key="2">
    <source>
        <dbReference type="ARBA" id="ARBA00005992"/>
    </source>
</evidence>